<evidence type="ECO:0000313" key="7">
    <source>
        <dbReference type="EMBL" id="MBB6334344.1"/>
    </source>
</evidence>
<dbReference type="GO" id="GO:0004519">
    <property type="term" value="F:endonuclease activity"/>
    <property type="evidence" value="ECO:0007669"/>
    <property type="project" value="UniProtKB-KW"/>
</dbReference>
<keyword evidence="4" id="KW-0411">Iron-sulfur</keyword>
<dbReference type="Gene3D" id="1.10.340.30">
    <property type="entry name" value="Hypothetical protein, domain 2"/>
    <property type="match status" value="1"/>
</dbReference>
<dbReference type="SUPFAM" id="SSF48150">
    <property type="entry name" value="DNA-glycosylase"/>
    <property type="match status" value="1"/>
</dbReference>
<dbReference type="GO" id="GO:0051539">
    <property type="term" value="F:4 iron, 4 sulfur cluster binding"/>
    <property type="evidence" value="ECO:0007669"/>
    <property type="project" value="UniProtKB-KW"/>
</dbReference>
<dbReference type="GO" id="GO:0006284">
    <property type="term" value="P:base-excision repair"/>
    <property type="evidence" value="ECO:0007669"/>
    <property type="project" value="InterPro"/>
</dbReference>
<keyword evidence="7" id="KW-0540">Nuclease</keyword>
<comment type="caution">
    <text evidence="7">The sequence shown here is derived from an EMBL/GenBank/DDBJ whole genome shotgun (WGS) entry which is preliminary data.</text>
</comment>
<dbReference type="Proteomes" id="UP000617426">
    <property type="component" value="Unassembled WGS sequence"/>
</dbReference>
<evidence type="ECO:0000259" key="6">
    <source>
        <dbReference type="SMART" id="SM00478"/>
    </source>
</evidence>
<evidence type="ECO:0000256" key="4">
    <source>
        <dbReference type="ARBA" id="ARBA00023014"/>
    </source>
</evidence>
<dbReference type="PANTHER" id="PTHR10359:SF19">
    <property type="entry name" value="DNA REPAIR GLYCOSYLASE MJ1434-RELATED"/>
    <property type="match status" value="1"/>
</dbReference>
<organism evidence="7 8">
    <name type="scientific">Schaalia hyovaginalis</name>
    <dbReference type="NCBI Taxonomy" id="29316"/>
    <lineage>
        <taxon>Bacteria</taxon>
        <taxon>Bacillati</taxon>
        <taxon>Actinomycetota</taxon>
        <taxon>Actinomycetes</taxon>
        <taxon>Actinomycetales</taxon>
        <taxon>Actinomycetaceae</taxon>
        <taxon>Schaalia</taxon>
    </lineage>
</organism>
<dbReference type="InterPro" id="IPR011257">
    <property type="entry name" value="DNA_glycosylase"/>
</dbReference>
<dbReference type="InterPro" id="IPR003265">
    <property type="entry name" value="HhH-GPD_domain"/>
</dbReference>
<gene>
    <name evidence="7" type="ORF">HD592_000909</name>
</gene>
<keyword evidence="7" id="KW-0255">Endonuclease</keyword>
<feature type="domain" description="HhH-GPD" evidence="6">
    <location>
        <begin position="57"/>
        <end position="214"/>
    </location>
</feature>
<dbReference type="EMBL" id="JACHMK010000001">
    <property type="protein sequence ID" value="MBB6334344.1"/>
    <property type="molecule type" value="Genomic_DNA"/>
</dbReference>
<keyword evidence="7" id="KW-0378">Hydrolase</keyword>
<dbReference type="CDD" id="cd00056">
    <property type="entry name" value="ENDO3c"/>
    <property type="match status" value="1"/>
</dbReference>
<dbReference type="GO" id="GO:0046872">
    <property type="term" value="F:metal ion binding"/>
    <property type="evidence" value="ECO:0007669"/>
    <property type="project" value="UniProtKB-KW"/>
</dbReference>
<keyword evidence="3" id="KW-0408">Iron</keyword>
<name>A0A923E1W7_9ACTO</name>
<evidence type="ECO:0000256" key="3">
    <source>
        <dbReference type="ARBA" id="ARBA00023004"/>
    </source>
</evidence>
<protein>
    <submittedName>
        <fullName evidence="7">Endonuclease III-like uncharacterized protein</fullName>
    </submittedName>
</protein>
<evidence type="ECO:0000256" key="1">
    <source>
        <dbReference type="ARBA" id="ARBA00022485"/>
    </source>
</evidence>
<evidence type="ECO:0000256" key="5">
    <source>
        <dbReference type="SAM" id="MobiDB-lite"/>
    </source>
</evidence>
<keyword evidence="2" id="KW-0479">Metal-binding</keyword>
<evidence type="ECO:0000313" key="8">
    <source>
        <dbReference type="Proteomes" id="UP000617426"/>
    </source>
</evidence>
<dbReference type="SMART" id="SM00478">
    <property type="entry name" value="ENDO3c"/>
    <property type="match status" value="1"/>
</dbReference>
<dbReference type="AlphaFoldDB" id="A0A923E1W7"/>
<feature type="region of interest" description="Disordered" evidence="5">
    <location>
        <begin position="294"/>
        <end position="313"/>
    </location>
</feature>
<reference evidence="7" key="1">
    <citation type="submission" date="2020-08" db="EMBL/GenBank/DDBJ databases">
        <title>Sequencing the genomes of 1000 actinobacteria strains.</title>
        <authorList>
            <person name="Klenk H.-P."/>
        </authorList>
    </citation>
    <scope>NUCLEOTIDE SEQUENCE</scope>
    <source>
        <strain evidence="7">DSM 10695</strain>
    </source>
</reference>
<dbReference type="Pfam" id="PF00730">
    <property type="entry name" value="HhH-GPD"/>
    <property type="match status" value="1"/>
</dbReference>
<proteinExistence type="predicted"/>
<sequence length="313" mass="34193">MNRSPIAEPGSGRPRTGPALAGRGAMRELFTALLEQIDPGPWWSADTRFEILVGAILVQNTAWTNVERALARMRSAGLLDPEGIESSSPEHLASVIRPCGYHRAKTAYLKEATAWFLRRDEEARRSSTPDLRAELLAIRGIGMETADVLLLYVYERPLFIYDAYARRLLSAAGMGAHPDYARAKTALDPLVDEAGFSLEELALFHGLIVESGKIARMLGGWEECPPARIRPPRGRGTGRGTRASVELIAFFAALRGLELDEFAEGEPSSGEGVVQTAHRVRARCAQVLFEAEREEADEARKAGLGGCPADRGR</sequence>
<dbReference type="PANTHER" id="PTHR10359">
    <property type="entry name" value="A/G-SPECIFIC ADENINE GLYCOSYLASE/ENDONUCLEASE III"/>
    <property type="match status" value="1"/>
</dbReference>
<dbReference type="RefSeq" id="WP_246429983.1">
    <property type="nucleotide sequence ID" value="NZ_JACHMK010000001.1"/>
</dbReference>
<evidence type="ECO:0000256" key="2">
    <source>
        <dbReference type="ARBA" id="ARBA00022723"/>
    </source>
</evidence>
<accession>A0A923E1W7</accession>
<keyword evidence="1" id="KW-0004">4Fe-4S</keyword>
<keyword evidence="8" id="KW-1185">Reference proteome</keyword>